<keyword evidence="1" id="KW-0812">Transmembrane</keyword>
<dbReference type="RefSeq" id="WP_307255697.1">
    <property type="nucleotide sequence ID" value="NZ_JAUSUC010000001.1"/>
</dbReference>
<feature type="transmembrane region" description="Helical" evidence="1">
    <location>
        <begin position="107"/>
        <end position="126"/>
    </location>
</feature>
<evidence type="ECO:0000313" key="2">
    <source>
        <dbReference type="EMBL" id="MDQ0213709.1"/>
    </source>
</evidence>
<comment type="caution">
    <text evidence="2">The sequence shown here is derived from an EMBL/GenBank/DDBJ whole genome shotgun (WGS) entry which is preliminary data.</text>
</comment>
<name>A0AAJ1SW75_9BACI</name>
<evidence type="ECO:0000313" key="3">
    <source>
        <dbReference type="Proteomes" id="UP001237207"/>
    </source>
</evidence>
<organism evidence="2 3">
    <name type="scientific">Oikeobacillus pervagus</name>
    <dbReference type="NCBI Taxonomy" id="1325931"/>
    <lineage>
        <taxon>Bacteria</taxon>
        <taxon>Bacillati</taxon>
        <taxon>Bacillota</taxon>
        <taxon>Bacilli</taxon>
        <taxon>Bacillales</taxon>
        <taxon>Bacillaceae</taxon>
        <taxon>Oikeobacillus</taxon>
    </lineage>
</organism>
<dbReference type="AlphaFoldDB" id="A0AAJ1SW75"/>
<proteinExistence type="predicted"/>
<keyword evidence="3" id="KW-1185">Reference proteome</keyword>
<keyword evidence="1" id="KW-1133">Transmembrane helix</keyword>
<feature type="transmembrane region" description="Helical" evidence="1">
    <location>
        <begin position="77"/>
        <end position="95"/>
    </location>
</feature>
<dbReference type="Proteomes" id="UP001237207">
    <property type="component" value="Unassembled WGS sequence"/>
</dbReference>
<protein>
    <submittedName>
        <fullName evidence="2">Uncharacterized protein</fullName>
    </submittedName>
</protein>
<dbReference type="InterPro" id="IPR014617">
    <property type="entry name" value="YphA_Bacsu"/>
</dbReference>
<feature type="transmembrane region" description="Helical" evidence="1">
    <location>
        <begin position="133"/>
        <end position="156"/>
    </location>
</feature>
<reference evidence="2" key="1">
    <citation type="submission" date="2023-07" db="EMBL/GenBank/DDBJ databases">
        <title>Genomic Encyclopedia of Type Strains, Phase IV (KMG-IV): sequencing the most valuable type-strain genomes for metagenomic binning, comparative biology and taxonomic classification.</title>
        <authorList>
            <person name="Goeker M."/>
        </authorList>
    </citation>
    <scope>NUCLEOTIDE SEQUENCE</scope>
    <source>
        <strain evidence="2">DSM 23947</strain>
    </source>
</reference>
<feature type="transmembrane region" description="Helical" evidence="1">
    <location>
        <begin position="28"/>
        <end position="47"/>
    </location>
</feature>
<dbReference type="EMBL" id="JAUSUC010000001">
    <property type="protein sequence ID" value="MDQ0213709.1"/>
    <property type="molecule type" value="Genomic_DNA"/>
</dbReference>
<evidence type="ECO:0000256" key="1">
    <source>
        <dbReference type="SAM" id="Phobius"/>
    </source>
</evidence>
<feature type="transmembrane region" description="Helical" evidence="1">
    <location>
        <begin position="53"/>
        <end position="70"/>
    </location>
</feature>
<keyword evidence="1" id="KW-0472">Membrane</keyword>
<dbReference type="PIRSF" id="PIRSF036710">
    <property type="entry name" value="YphA_Bacsu"/>
    <property type="match status" value="1"/>
</dbReference>
<gene>
    <name evidence="2" type="ORF">J2S13_000103</name>
</gene>
<dbReference type="Pfam" id="PF24124">
    <property type="entry name" value="YphA"/>
    <property type="match status" value="1"/>
</dbReference>
<feature type="transmembrane region" description="Helical" evidence="1">
    <location>
        <begin position="168"/>
        <end position="186"/>
    </location>
</feature>
<accession>A0AAJ1SW75</accession>
<sequence length="204" mass="23655">MDGIFLIICWGNWIITTFILDKKHPRRFHISLLSLLLIIFAHDQMLIGAYSISVTYLILVFQSFYFVINLSLKEKGYLFITSLMVTMLYTGIYLLELYERAVFKTDGRWYIFVAIMVVIQLVYPVKSHLGKKFLALSVGLLQGDWLIAVILHSVSFPYKIGGLPFLDFYIFHLGAILIMHWLGNLIRSLDIKSFAAKEKQKSYE</sequence>